<feature type="domain" description="BRCT" evidence="2">
    <location>
        <begin position="131"/>
        <end position="205"/>
    </location>
</feature>
<dbReference type="OrthoDB" id="2384350at2759"/>
<name>A0A9N9N1I6_9CUCU</name>
<evidence type="ECO:0000256" key="1">
    <source>
        <dbReference type="SAM" id="MobiDB-lite"/>
    </source>
</evidence>
<dbReference type="PROSITE" id="PS50172">
    <property type="entry name" value="BRCT"/>
    <property type="match status" value="3"/>
</dbReference>
<sequence length="416" mass="47237">MKPKVSTGYLTPQGKKPKLASKRHNMSVREEENETPEINSQLVQALLQNPEKKKMILQLLALNKDVIEKHSSGSSLPSSVDKLKSRKVCESPTALMRRRALEKMNSPNASNNNLLSRPHSSSSSSTSSATTLDKVLEGVKAYVEIKDRHNQDKSQGAKEILKSMGATVVDKLSSEVTHVVFKDGSYKTFQMAKLLKVHIVSILWVEFSRKTLQRAQEKRFPAIGNEFEDETIVCSVFTQIVKKLGRFVVEDEVSEKTTHLVAGEAKRTLNMLRAIARGCWVLKHEWVLRSLEAGKWLPEENFELDDFSPAVRHCRLERQAFGENYAMDVFESCPPIYVSLETTPRCSDLRELIRTCKGKVVTNPRMAMIIVGQYIDGEHVCVTEKWVLDCVNFYEKMDLDDYLIEADNRKRKSFAV</sequence>
<dbReference type="Pfam" id="PF00533">
    <property type="entry name" value="BRCT"/>
    <property type="match status" value="1"/>
</dbReference>
<evidence type="ECO:0000313" key="3">
    <source>
        <dbReference type="EMBL" id="CAG9772193.1"/>
    </source>
</evidence>
<protein>
    <recommendedName>
        <fullName evidence="2">BRCT domain-containing protein</fullName>
    </recommendedName>
</protein>
<dbReference type="InterPro" id="IPR022047">
    <property type="entry name" value="Microcephalin-like"/>
</dbReference>
<dbReference type="EMBL" id="OU892284">
    <property type="protein sequence ID" value="CAG9772193.1"/>
    <property type="molecule type" value="Genomic_DNA"/>
</dbReference>
<dbReference type="Proteomes" id="UP001152799">
    <property type="component" value="Chromosome 8"/>
</dbReference>
<organism evidence="3 4">
    <name type="scientific">Ceutorhynchus assimilis</name>
    <name type="common">cabbage seed weevil</name>
    <dbReference type="NCBI Taxonomy" id="467358"/>
    <lineage>
        <taxon>Eukaryota</taxon>
        <taxon>Metazoa</taxon>
        <taxon>Ecdysozoa</taxon>
        <taxon>Arthropoda</taxon>
        <taxon>Hexapoda</taxon>
        <taxon>Insecta</taxon>
        <taxon>Pterygota</taxon>
        <taxon>Neoptera</taxon>
        <taxon>Endopterygota</taxon>
        <taxon>Coleoptera</taxon>
        <taxon>Polyphaga</taxon>
        <taxon>Cucujiformia</taxon>
        <taxon>Curculionidae</taxon>
        <taxon>Ceutorhynchinae</taxon>
        <taxon>Ceutorhynchus</taxon>
    </lineage>
</organism>
<feature type="region of interest" description="Disordered" evidence="1">
    <location>
        <begin position="103"/>
        <end position="130"/>
    </location>
</feature>
<feature type="domain" description="BRCT" evidence="2">
    <location>
        <begin position="239"/>
        <end position="304"/>
    </location>
</feature>
<dbReference type="InterPro" id="IPR001357">
    <property type="entry name" value="BRCT_dom"/>
</dbReference>
<dbReference type="SMART" id="SM00292">
    <property type="entry name" value="BRCT"/>
    <property type="match status" value="3"/>
</dbReference>
<gene>
    <name evidence="3" type="ORF">CEUTPL_LOCUS12613</name>
</gene>
<dbReference type="PANTHER" id="PTHR14625:SF3">
    <property type="entry name" value="MICROCEPHALIN"/>
    <property type="match status" value="1"/>
</dbReference>
<dbReference type="CDD" id="cd17751">
    <property type="entry name" value="BRCT_microcephalin_rpt3"/>
    <property type="match status" value="1"/>
</dbReference>
<feature type="domain" description="BRCT" evidence="2">
    <location>
        <begin position="325"/>
        <end position="404"/>
    </location>
</feature>
<dbReference type="AlphaFoldDB" id="A0A9N9N1I6"/>
<dbReference type="InterPro" id="IPR036420">
    <property type="entry name" value="BRCT_dom_sf"/>
</dbReference>
<dbReference type="GO" id="GO:0000278">
    <property type="term" value="P:mitotic cell cycle"/>
    <property type="evidence" value="ECO:0007669"/>
    <property type="project" value="TreeGrafter"/>
</dbReference>
<proteinExistence type="predicted"/>
<dbReference type="SUPFAM" id="SSF52113">
    <property type="entry name" value="BRCT domain"/>
    <property type="match status" value="3"/>
</dbReference>
<feature type="compositionally biased region" description="Basic residues" evidence="1">
    <location>
        <begin position="15"/>
        <end position="26"/>
    </location>
</feature>
<evidence type="ECO:0000259" key="2">
    <source>
        <dbReference type="PROSITE" id="PS50172"/>
    </source>
</evidence>
<dbReference type="CDD" id="cd17716">
    <property type="entry name" value="BRCT_microcephalin_rpt1"/>
    <property type="match status" value="1"/>
</dbReference>
<feature type="compositionally biased region" description="Low complexity" evidence="1">
    <location>
        <begin position="105"/>
        <end position="130"/>
    </location>
</feature>
<feature type="region of interest" description="Disordered" evidence="1">
    <location>
        <begin position="1"/>
        <end position="37"/>
    </location>
</feature>
<dbReference type="PANTHER" id="PTHR14625">
    <property type="entry name" value="MICROCEPHALIN"/>
    <property type="match status" value="1"/>
</dbReference>
<dbReference type="Pfam" id="PF12738">
    <property type="entry name" value="PTCB-BRCT"/>
    <property type="match status" value="1"/>
</dbReference>
<keyword evidence="4" id="KW-1185">Reference proteome</keyword>
<dbReference type="CDD" id="cd17736">
    <property type="entry name" value="BRCT_microcephalin_rpt2"/>
    <property type="match status" value="1"/>
</dbReference>
<evidence type="ECO:0000313" key="4">
    <source>
        <dbReference type="Proteomes" id="UP001152799"/>
    </source>
</evidence>
<feature type="region of interest" description="Disordered" evidence="1">
    <location>
        <begin position="69"/>
        <end position="91"/>
    </location>
</feature>
<accession>A0A9N9N1I6</accession>
<reference evidence="3" key="1">
    <citation type="submission" date="2022-01" db="EMBL/GenBank/DDBJ databases">
        <authorList>
            <person name="King R."/>
        </authorList>
    </citation>
    <scope>NUCLEOTIDE SEQUENCE</scope>
</reference>
<dbReference type="Gene3D" id="3.40.50.10190">
    <property type="entry name" value="BRCT domain"/>
    <property type="match status" value="3"/>
</dbReference>